<accession>A0A7R9AS62</accession>
<feature type="compositionally biased region" description="Basic residues" evidence="1">
    <location>
        <begin position="161"/>
        <end position="177"/>
    </location>
</feature>
<protein>
    <submittedName>
        <fullName evidence="3">Uncharacterized protein</fullName>
    </submittedName>
</protein>
<feature type="region of interest" description="Disordered" evidence="1">
    <location>
        <begin position="114"/>
        <end position="192"/>
    </location>
</feature>
<feature type="compositionally biased region" description="Basic and acidic residues" evidence="1">
    <location>
        <begin position="178"/>
        <end position="192"/>
    </location>
</feature>
<dbReference type="EMBL" id="OC001175">
    <property type="protein sequence ID" value="CAD7259311.1"/>
    <property type="molecule type" value="Genomic_DNA"/>
</dbReference>
<proteinExistence type="predicted"/>
<keyword evidence="2" id="KW-0732">Signal</keyword>
<evidence type="ECO:0000256" key="1">
    <source>
        <dbReference type="SAM" id="MobiDB-lite"/>
    </source>
</evidence>
<reference evidence="3" key="1">
    <citation type="submission" date="2020-11" db="EMBL/GenBank/DDBJ databases">
        <authorList>
            <person name="Tran Van P."/>
        </authorList>
    </citation>
    <scope>NUCLEOTIDE SEQUENCE</scope>
</reference>
<sequence length="192" mass="20697">MPLKSWMTQTLMVDVFDWLRTLVVAVAVEVEEGVAVEGDARDHLAQGHVQGQDHALDAGEAAHGQGLEEAVEAGAAVQSHEVGPSHVDAQSQSLHRVLSPVQGRSQSPVAVLSLNLNRDPGPDQDLGLNPRMIGPSPDPNLTPRPSHGQSKYDAVWDRSRSRSVSKGHSKSKSRSRSKSPDKNDKSPDKKDD</sequence>
<name>A0A7R9AS62_TIMSH</name>
<evidence type="ECO:0000313" key="3">
    <source>
        <dbReference type="EMBL" id="CAD7259311.1"/>
    </source>
</evidence>
<evidence type="ECO:0000256" key="2">
    <source>
        <dbReference type="SAM" id="SignalP"/>
    </source>
</evidence>
<dbReference type="AlphaFoldDB" id="A0A7R9AS62"/>
<feature type="chain" id="PRO_5030741770" evidence="2">
    <location>
        <begin position="26"/>
        <end position="192"/>
    </location>
</feature>
<feature type="signal peptide" evidence="2">
    <location>
        <begin position="1"/>
        <end position="25"/>
    </location>
</feature>
<organism evidence="3">
    <name type="scientific">Timema shepardi</name>
    <name type="common">Walking stick</name>
    <dbReference type="NCBI Taxonomy" id="629360"/>
    <lineage>
        <taxon>Eukaryota</taxon>
        <taxon>Metazoa</taxon>
        <taxon>Ecdysozoa</taxon>
        <taxon>Arthropoda</taxon>
        <taxon>Hexapoda</taxon>
        <taxon>Insecta</taxon>
        <taxon>Pterygota</taxon>
        <taxon>Neoptera</taxon>
        <taxon>Polyneoptera</taxon>
        <taxon>Phasmatodea</taxon>
        <taxon>Timematodea</taxon>
        <taxon>Timematoidea</taxon>
        <taxon>Timematidae</taxon>
        <taxon>Timema</taxon>
    </lineage>
</organism>
<gene>
    <name evidence="3" type="ORF">TSIB3V08_LOCUS3518</name>
</gene>